<evidence type="ECO:0000259" key="13">
    <source>
        <dbReference type="Pfam" id="PF17874"/>
    </source>
</evidence>
<sequence>MPFLKWRKSKRSDAQSKSKVMDHETANGKDHHLQQANRTDQQADIIPSTEVILIYLTKVCPLQQVVAILNTLTENEAQQIFDVEQNCIDFITSISKQKIFLVVDHEPSATLISALEFLTQVDSLFCYSSTFNATTSDNNLIADGRIINRCPDEEILAKIIRQSYDDLEKQTKAFSLYNSKEKATRDISKEAGAFLFFQMFKTVLMAMPKTTASKQMMLDKCRDFYRGNLKELANISEFELTYKSTEAIPWYTKESFVYKFINKALRTEDVEVLYHFRFYIIDLCKQLEEKFEHLKAKQKGVLKLYRGLKIALTEIKNFEENIGNLISTNGYLSTSNLRTVAYEFATKPSNREGVVCALFEYQVDLNLVKKIVIADIAEYSAFPEEAEMLVDIGASFRIESCTFDASENLWHVIVQATDQGAALADEFIEYQKKKMADANIILMFGHLLVEMGEYEKAKKYLNTVLDSNPNDEEVACIYYNFGRAYRLKGDFKRAEDYFTQSFQLHEGAKPKRLASAAKSLNGMGITCVEQNKYDEAIEHFETALKFLDKTVSRKHVDVGGILINVASIYNERGQYELAAKYVQKAIKIYEASLPIAHPNNALALVGLANIHSKQGKYEMAHEEFDHALKLQETSLPNDHADIIRTLQNKGSTYGQQGHFDKAREYLDRAVEIAERTLIVDHPLRRLIVSNQVNLSNSTNQIVIIRL</sequence>
<evidence type="ECO:0000256" key="8">
    <source>
        <dbReference type="ARBA" id="ARBA00023175"/>
    </source>
</evidence>
<dbReference type="InterPro" id="IPR011990">
    <property type="entry name" value="TPR-like_helical_dom_sf"/>
</dbReference>
<evidence type="ECO:0000256" key="3">
    <source>
        <dbReference type="ARBA" id="ARBA00022490"/>
    </source>
</evidence>
<evidence type="ECO:0000259" key="12">
    <source>
        <dbReference type="Pfam" id="PF03496"/>
    </source>
</evidence>
<dbReference type="Gene3D" id="3.90.176.10">
    <property type="entry name" value="Toxin ADP-ribosyltransferase, Chain A, domain 1"/>
    <property type="match status" value="1"/>
</dbReference>
<evidence type="ECO:0000256" key="2">
    <source>
        <dbReference type="ARBA" id="ARBA00009622"/>
    </source>
</evidence>
<evidence type="ECO:0000256" key="11">
    <source>
        <dbReference type="SAM" id="MobiDB-lite"/>
    </source>
</evidence>
<evidence type="ECO:0000313" key="15">
    <source>
        <dbReference type="EMBL" id="CAF3733923.1"/>
    </source>
</evidence>
<dbReference type="Pfam" id="PF13424">
    <property type="entry name" value="TPR_12"/>
    <property type="match status" value="1"/>
</dbReference>
<accession>A0A818X4U2</accession>
<dbReference type="PROSITE" id="PS51996">
    <property type="entry name" value="TR_MART"/>
    <property type="match status" value="1"/>
</dbReference>
<reference evidence="15" key="1">
    <citation type="submission" date="2021-02" db="EMBL/GenBank/DDBJ databases">
        <authorList>
            <person name="Nowell W R."/>
        </authorList>
    </citation>
    <scope>NUCLEOTIDE SEQUENCE</scope>
</reference>
<keyword evidence="7" id="KW-0175">Coiled coil</keyword>
<feature type="region of interest" description="Disordered" evidence="11">
    <location>
        <begin position="1"/>
        <end position="40"/>
    </location>
</feature>
<dbReference type="InterPro" id="IPR002151">
    <property type="entry name" value="Kinesin_light"/>
</dbReference>
<keyword evidence="9" id="KW-0206">Cytoskeleton</keyword>
<comment type="caution">
    <text evidence="15">The sequence shown here is derived from an EMBL/GenBank/DDBJ whole genome shotgun (WGS) entry which is preliminary data.</text>
</comment>
<keyword evidence="8" id="KW-0505">Motor protein</keyword>
<feature type="repeat" description="TPR" evidence="10">
    <location>
        <begin position="475"/>
        <end position="508"/>
    </location>
</feature>
<dbReference type="GO" id="GO:0007018">
    <property type="term" value="P:microtubule-based movement"/>
    <property type="evidence" value="ECO:0007669"/>
    <property type="project" value="TreeGrafter"/>
</dbReference>
<proteinExistence type="inferred from homology"/>
<feature type="compositionally biased region" description="Basic residues" evidence="11">
    <location>
        <begin position="1"/>
        <end position="10"/>
    </location>
</feature>
<dbReference type="Gene3D" id="1.25.40.10">
    <property type="entry name" value="Tetratricopeptide repeat domain"/>
    <property type="match status" value="2"/>
</dbReference>
<dbReference type="OrthoDB" id="5986190at2759"/>
<dbReference type="InterPro" id="IPR019734">
    <property type="entry name" value="TPR_rpt"/>
</dbReference>
<feature type="compositionally biased region" description="Basic and acidic residues" evidence="11">
    <location>
        <begin position="11"/>
        <end position="33"/>
    </location>
</feature>
<dbReference type="GO" id="GO:0005874">
    <property type="term" value="C:microtubule"/>
    <property type="evidence" value="ECO:0007669"/>
    <property type="project" value="UniProtKB-KW"/>
</dbReference>
<evidence type="ECO:0000256" key="10">
    <source>
        <dbReference type="PROSITE-ProRule" id="PRU00339"/>
    </source>
</evidence>
<feature type="repeat" description="TPR" evidence="10">
    <location>
        <begin position="517"/>
        <end position="550"/>
    </location>
</feature>
<keyword evidence="5" id="KW-0677">Repeat</keyword>
<comment type="similarity">
    <text evidence="2">Belongs to the kinesin light chain family.</text>
</comment>
<dbReference type="PANTHER" id="PTHR45783:SF3">
    <property type="entry name" value="KINESIN LIGHT CHAIN"/>
    <property type="match status" value="1"/>
</dbReference>
<name>A0A818X4U2_9BILA</name>
<dbReference type="InterPro" id="IPR003540">
    <property type="entry name" value="ADP-ribosyltransferase"/>
</dbReference>
<evidence type="ECO:0000256" key="6">
    <source>
        <dbReference type="ARBA" id="ARBA00022803"/>
    </source>
</evidence>
<feature type="repeat" description="TPR" evidence="10">
    <location>
        <begin position="438"/>
        <end position="471"/>
    </location>
</feature>
<evidence type="ECO:0000256" key="4">
    <source>
        <dbReference type="ARBA" id="ARBA00022701"/>
    </source>
</evidence>
<feature type="repeat" description="TPR" evidence="10">
    <location>
        <begin position="559"/>
        <end position="592"/>
    </location>
</feature>
<dbReference type="GO" id="GO:0005576">
    <property type="term" value="C:extracellular region"/>
    <property type="evidence" value="ECO:0007669"/>
    <property type="project" value="InterPro"/>
</dbReference>
<feature type="repeat" description="TPR" evidence="10">
    <location>
        <begin position="601"/>
        <end position="634"/>
    </location>
</feature>
<evidence type="ECO:0000313" key="14">
    <source>
        <dbReference type="EMBL" id="CAF1248380.1"/>
    </source>
</evidence>
<dbReference type="Proteomes" id="UP000663891">
    <property type="component" value="Unassembled WGS sequence"/>
</dbReference>
<dbReference type="Proteomes" id="UP000663881">
    <property type="component" value="Unassembled WGS sequence"/>
</dbReference>
<evidence type="ECO:0000256" key="5">
    <source>
        <dbReference type="ARBA" id="ARBA00022737"/>
    </source>
</evidence>
<dbReference type="Pfam" id="PF17874">
    <property type="entry name" value="TPR_MalT"/>
    <property type="match status" value="1"/>
</dbReference>
<feature type="repeat" description="TPR" evidence="10">
    <location>
        <begin position="643"/>
        <end position="676"/>
    </location>
</feature>
<dbReference type="GO" id="GO:0005737">
    <property type="term" value="C:cytoplasm"/>
    <property type="evidence" value="ECO:0007669"/>
    <property type="project" value="TreeGrafter"/>
</dbReference>
<dbReference type="SUPFAM" id="SSF48452">
    <property type="entry name" value="TPR-like"/>
    <property type="match status" value="1"/>
</dbReference>
<evidence type="ECO:0000256" key="9">
    <source>
        <dbReference type="ARBA" id="ARBA00023212"/>
    </source>
</evidence>
<organism evidence="15 16">
    <name type="scientific">Adineta steineri</name>
    <dbReference type="NCBI Taxonomy" id="433720"/>
    <lineage>
        <taxon>Eukaryota</taxon>
        <taxon>Metazoa</taxon>
        <taxon>Spiralia</taxon>
        <taxon>Gnathifera</taxon>
        <taxon>Rotifera</taxon>
        <taxon>Eurotatoria</taxon>
        <taxon>Bdelloidea</taxon>
        <taxon>Adinetida</taxon>
        <taxon>Adinetidae</taxon>
        <taxon>Adineta</taxon>
    </lineage>
</organism>
<dbReference type="Pfam" id="PF03496">
    <property type="entry name" value="ADPrib_exo_Tox"/>
    <property type="match status" value="1"/>
</dbReference>
<dbReference type="PROSITE" id="PS50005">
    <property type="entry name" value="TPR"/>
    <property type="match status" value="6"/>
</dbReference>
<keyword evidence="3" id="KW-0963">Cytoplasm</keyword>
<dbReference type="InterPro" id="IPR041617">
    <property type="entry name" value="TPR_MalT"/>
</dbReference>
<feature type="domain" description="ADP ribosyltransferase" evidence="12">
    <location>
        <begin position="239"/>
        <end position="417"/>
    </location>
</feature>
<protein>
    <submittedName>
        <fullName evidence="15">Uncharacterized protein</fullName>
    </submittedName>
</protein>
<evidence type="ECO:0000256" key="7">
    <source>
        <dbReference type="ARBA" id="ARBA00023054"/>
    </source>
</evidence>
<dbReference type="SMART" id="SM00028">
    <property type="entry name" value="TPR"/>
    <property type="match status" value="6"/>
</dbReference>
<dbReference type="PANTHER" id="PTHR45783">
    <property type="entry name" value="KINESIN LIGHT CHAIN"/>
    <property type="match status" value="1"/>
</dbReference>
<dbReference type="EMBL" id="CAJOAY010000782">
    <property type="protein sequence ID" value="CAF3733923.1"/>
    <property type="molecule type" value="Genomic_DNA"/>
</dbReference>
<dbReference type="SUPFAM" id="SSF56399">
    <property type="entry name" value="ADP-ribosylation"/>
    <property type="match status" value="1"/>
</dbReference>
<comment type="subcellular location">
    <subcellularLocation>
        <location evidence="1">Cytoplasm</location>
        <location evidence="1">Cytoskeleton</location>
    </subcellularLocation>
</comment>
<dbReference type="AlphaFoldDB" id="A0A818X4U2"/>
<keyword evidence="6 10" id="KW-0802">TPR repeat</keyword>
<feature type="domain" description="MalT-like TPR region" evidence="13">
    <location>
        <begin position="446"/>
        <end position="591"/>
    </location>
</feature>
<gene>
    <name evidence="15" type="ORF">OKA104_LOCUS14670</name>
    <name evidence="14" type="ORF">VCS650_LOCUS28191</name>
</gene>
<dbReference type="GO" id="GO:0019894">
    <property type="term" value="F:kinesin binding"/>
    <property type="evidence" value="ECO:0007669"/>
    <property type="project" value="TreeGrafter"/>
</dbReference>
<evidence type="ECO:0000256" key="1">
    <source>
        <dbReference type="ARBA" id="ARBA00004245"/>
    </source>
</evidence>
<keyword evidence="4" id="KW-0493">Microtubule</keyword>
<evidence type="ECO:0000313" key="16">
    <source>
        <dbReference type="Proteomes" id="UP000663881"/>
    </source>
</evidence>
<dbReference type="GO" id="GO:0005871">
    <property type="term" value="C:kinesin complex"/>
    <property type="evidence" value="ECO:0007669"/>
    <property type="project" value="InterPro"/>
</dbReference>
<dbReference type="EMBL" id="CAJNON010000410">
    <property type="protein sequence ID" value="CAF1248380.1"/>
    <property type="molecule type" value="Genomic_DNA"/>
</dbReference>